<name>A0A919W4Z4_9ACTN</name>
<feature type="domain" description="STAS" evidence="1">
    <location>
        <begin position="45"/>
        <end position="134"/>
    </location>
</feature>
<dbReference type="EMBL" id="BOQP01000040">
    <property type="protein sequence ID" value="GIM79963.1"/>
    <property type="molecule type" value="Genomic_DNA"/>
</dbReference>
<dbReference type="InterPro" id="IPR002645">
    <property type="entry name" value="STAS_dom"/>
</dbReference>
<dbReference type="InterPro" id="IPR036513">
    <property type="entry name" value="STAS_dom_sf"/>
</dbReference>
<reference evidence="2" key="1">
    <citation type="submission" date="2021-03" db="EMBL/GenBank/DDBJ databases">
        <title>Whole genome shotgun sequence of Actinoplanes consettensis NBRC 14913.</title>
        <authorList>
            <person name="Komaki H."/>
            <person name="Tamura T."/>
        </authorList>
    </citation>
    <scope>NUCLEOTIDE SEQUENCE</scope>
    <source>
        <strain evidence="2">NBRC 14913</strain>
    </source>
</reference>
<dbReference type="CDD" id="cd07043">
    <property type="entry name" value="STAS_anti-anti-sigma_factors"/>
    <property type="match status" value="1"/>
</dbReference>
<dbReference type="Proteomes" id="UP000680865">
    <property type="component" value="Unassembled WGS sequence"/>
</dbReference>
<dbReference type="Gene3D" id="3.30.750.24">
    <property type="entry name" value="STAS domain"/>
    <property type="match status" value="1"/>
</dbReference>
<accession>A0A919W4Z4</accession>
<organism evidence="2 3">
    <name type="scientific">Winogradskya consettensis</name>
    <dbReference type="NCBI Taxonomy" id="113560"/>
    <lineage>
        <taxon>Bacteria</taxon>
        <taxon>Bacillati</taxon>
        <taxon>Actinomycetota</taxon>
        <taxon>Actinomycetes</taxon>
        <taxon>Micromonosporales</taxon>
        <taxon>Micromonosporaceae</taxon>
        <taxon>Winogradskya</taxon>
    </lineage>
</organism>
<protein>
    <recommendedName>
        <fullName evidence="1">STAS domain-containing protein</fullName>
    </recommendedName>
</protein>
<proteinExistence type="predicted"/>
<sequence length="134" mass="15087">MPAANFVRVRGTFVTEPSYARVASATHRRDSCRVRAEHTVQETTVVVTEALDGAAVERWRSRLAEAAALRPARLVVDLRRSPRIDAAAIVVLLQLHRDMMRTDGRLTLRGPVDRVRRMLGLARVDHVLEVEEAR</sequence>
<evidence type="ECO:0000313" key="2">
    <source>
        <dbReference type="EMBL" id="GIM79963.1"/>
    </source>
</evidence>
<comment type="caution">
    <text evidence="2">The sequence shown here is derived from an EMBL/GenBank/DDBJ whole genome shotgun (WGS) entry which is preliminary data.</text>
</comment>
<keyword evidence="3" id="KW-1185">Reference proteome</keyword>
<evidence type="ECO:0000259" key="1">
    <source>
        <dbReference type="PROSITE" id="PS50801"/>
    </source>
</evidence>
<evidence type="ECO:0000313" key="3">
    <source>
        <dbReference type="Proteomes" id="UP000680865"/>
    </source>
</evidence>
<gene>
    <name evidence="2" type="ORF">Aco04nite_68210</name>
</gene>
<dbReference type="Pfam" id="PF01740">
    <property type="entry name" value="STAS"/>
    <property type="match status" value="1"/>
</dbReference>
<dbReference type="PROSITE" id="PS50801">
    <property type="entry name" value="STAS"/>
    <property type="match status" value="1"/>
</dbReference>
<dbReference type="SUPFAM" id="SSF52091">
    <property type="entry name" value="SpoIIaa-like"/>
    <property type="match status" value="1"/>
</dbReference>
<dbReference type="AlphaFoldDB" id="A0A919W4Z4"/>